<dbReference type="Pfam" id="PF16656">
    <property type="entry name" value="Pur_ac_phosph_N"/>
    <property type="match status" value="1"/>
</dbReference>
<dbReference type="Gene3D" id="2.60.120.260">
    <property type="entry name" value="Galactose-binding domain-like"/>
    <property type="match status" value="1"/>
</dbReference>
<dbReference type="Pfam" id="PF00149">
    <property type="entry name" value="Metallophos"/>
    <property type="match status" value="1"/>
</dbReference>
<evidence type="ECO:0000256" key="1">
    <source>
        <dbReference type="ARBA" id="ARBA00022729"/>
    </source>
</evidence>
<evidence type="ECO:0000259" key="3">
    <source>
        <dbReference type="Pfam" id="PF16656"/>
    </source>
</evidence>
<dbReference type="GO" id="GO:0003993">
    <property type="term" value="F:acid phosphatase activity"/>
    <property type="evidence" value="ECO:0007669"/>
    <property type="project" value="InterPro"/>
</dbReference>
<dbReference type="SUPFAM" id="SSF49363">
    <property type="entry name" value="Purple acid phosphatase, N-terminal domain"/>
    <property type="match status" value="1"/>
</dbReference>
<dbReference type="InterPro" id="IPR008963">
    <property type="entry name" value="Purple_acid_Pase-like_N"/>
</dbReference>
<dbReference type="Gene3D" id="3.60.21.10">
    <property type="match status" value="1"/>
</dbReference>
<comment type="caution">
    <text evidence="4">The sequence shown here is derived from an EMBL/GenBank/DDBJ whole genome shotgun (WGS) entry which is preliminary data.</text>
</comment>
<keyword evidence="5" id="KW-1185">Reference proteome</keyword>
<protein>
    <submittedName>
        <fullName evidence="4">Purple acid phosphatase-like protein</fullName>
    </submittedName>
</protein>
<dbReference type="PANTHER" id="PTHR45867">
    <property type="entry name" value="PURPLE ACID PHOSPHATASE"/>
    <property type="match status" value="1"/>
</dbReference>
<gene>
    <name evidence="4" type="ORF">C7383_101311</name>
</gene>
<dbReference type="EMBL" id="QGGY01000001">
    <property type="protein sequence ID" value="PWJ78935.1"/>
    <property type="molecule type" value="Genomic_DNA"/>
</dbReference>
<dbReference type="InterPro" id="IPR004843">
    <property type="entry name" value="Calcineurin-like_PHP"/>
</dbReference>
<organism evidence="4 5">
    <name type="scientific">Murimonas intestini</name>
    <dbReference type="NCBI Taxonomy" id="1337051"/>
    <lineage>
        <taxon>Bacteria</taxon>
        <taxon>Bacillati</taxon>
        <taxon>Bacillota</taxon>
        <taxon>Clostridia</taxon>
        <taxon>Lachnospirales</taxon>
        <taxon>Lachnospiraceae</taxon>
        <taxon>Murimonas</taxon>
    </lineage>
</organism>
<feature type="domain" description="Purple acid phosphatase N-terminal" evidence="3">
    <location>
        <begin position="254"/>
        <end position="340"/>
    </location>
</feature>
<feature type="domain" description="Calcineurin-like phosphoesterase" evidence="2">
    <location>
        <begin position="351"/>
        <end position="534"/>
    </location>
</feature>
<dbReference type="PANTHER" id="PTHR45867:SF3">
    <property type="entry name" value="ACID PHOSPHATASE TYPE 7"/>
    <property type="match status" value="1"/>
</dbReference>
<dbReference type="Proteomes" id="UP000245412">
    <property type="component" value="Unassembled WGS sequence"/>
</dbReference>
<dbReference type="GO" id="GO:0046872">
    <property type="term" value="F:metal ion binding"/>
    <property type="evidence" value="ECO:0007669"/>
    <property type="project" value="InterPro"/>
</dbReference>
<proteinExistence type="predicted"/>
<evidence type="ECO:0000313" key="5">
    <source>
        <dbReference type="Proteomes" id="UP000245412"/>
    </source>
</evidence>
<evidence type="ECO:0000259" key="2">
    <source>
        <dbReference type="Pfam" id="PF00149"/>
    </source>
</evidence>
<sequence length="623" mass="69234">MKRIFNKDSLKRTAAAFFGILLLCLVFIIAHIDSGQYGINGKAELSVPGDSGRIELISSGRTEWKYLDDGQENIVESGDELRWRENKYDASGWKEAAGSFGAKDGERKEMGKGNAPNILLEQYDDDGNSKPVYLFRTELTIANPDSIAVMTGEVEFDDAVLIYINGELAWAGNNPDGGYKKLTDYGAKEGVSSPRLEKFTVKDTSMLKKGKNTVAVEVHQNYASGSDIYFNFISLEGLTKGEETVKLDTSGLLLEVGEDERSIRVNWYTDDAGAYELQYSIKQQDEEPAAYAGCLMGRQKGEAKDAYCYTAEIDMLETGREYVYRIRRLGSQDISETYTFCAPGKDEKFTFLFAGDPQIGAGKLTMDGKAWEKSLNEGLAAAPDAAFLITAGDQADSSDPEKAKQEYLEFRRPEILKSLPTAVNPGNHEAANNLYEKQFQRDGRNDLAYSFTYKNVLFVALDLFNDDAKGQADFLRRAIEDHPSDWVVVTMHYSLFSAGAHADDESIIKKRNQLAPVFSECNVDLVLAGHDHSYSRTFYMNGLTSTGKTGGRKKNGEVLYLTGGSSTGNKYYEKNKEETGYDAYFLEEKVPVMVSVTVKRKSIEIRTYDVSGGEEIDACIMTK</sequence>
<dbReference type="SUPFAM" id="SSF56300">
    <property type="entry name" value="Metallo-dependent phosphatases"/>
    <property type="match status" value="1"/>
</dbReference>
<accession>A0AB73T9V4</accession>
<evidence type="ECO:0000313" key="4">
    <source>
        <dbReference type="EMBL" id="PWJ78935.1"/>
    </source>
</evidence>
<dbReference type="AlphaFoldDB" id="A0AB73T9V4"/>
<reference evidence="4 5" key="1">
    <citation type="submission" date="2018-05" db="EMBL/GenBank/DDBJ databases">
        <authorList>
            <person name="Goeker M."/>
            <person name="Huntemann M."/>
            <person name="Clum A."/>
            <person name="Pillay M."/>
            <person name="Palaniappan K."/>
            <person name="Varghese N."/>
            <person name="Mikhailova N."/>
            <person name="Stamatis D."/>
            <person name="Reddy T."/>
            <person name="Daum C."/>
            <person name="Shapiro N."/>
            <person name="Ivanova N."/>
            <person name="Kyrpides N."/>
            <person name="Woyke T."/>
        </authorList>
    </citation>
    <scope>NUCLEOTIDE SEQUENCE [LARGE SCALE GENOMIC DNA]</scope>
    <source>
        <strain evidence="4 5">DSM 26524</strain>
    </source>
</reference>
<name>A0AB73T9V4_9FIRM</name>
<dbReference type="InterPro" id="IPR015914">
    <property type="entry name" value="PAPs_N"/>
</dbReference>
<dbReference type="RefSeq" id="WP_109624370.1">
    <property type="nucleotide sequence ID" value="NZ_JANKBI010000001.1"/>
</dbReference>
<dbReference type="Gene3D" id="2.60.40.380">
    <property type="entry name" value="Purple acid phosphatase-like, N-terminal"/>
    <property type="match status" value="1"/>
</dbReference>
<keyword evidence="1" id="KW-0732">Signal</keyword>
<dbReference type="InterPro" id="IPR029052">
    <property type="entry name" value="Metallo-depent_PP-like"/>
</dbReference>